<name>A0A853EUV9_9MICO</name>
<dbReference type="Proteomes" id="UP000561011">
    <property type="component" value="Unassembled WGS sequence"/>
</dbReference>
<dbReference type="InterPro" id="IPR051599">
    <property type="entry name" value="Cell_Envelope_Assoc"/>
</dbReference>
<feature type="domain" description="DUF218" evidence="2">
    <location>
        <begin position="64"/>
        <end position="181"/>
    </location>
</feature>
<evidence type="ECO:0000259" key="2">
    <source>
        <dbReference type="Pfam" id="PF02698"/>
    </source>
</evidence>
<dbReference type="EMBL" id="JACBYE010000032">
    <property type="protein sequence ID" value="NYS94385.1"/>
    <property type="molecule type" value="Genomic_DNA"/>
</dbReference>
<keyword evidence="4" id="KW-1185">Reference proteome</keyword>
<evidence type="ECO:0000313" key="4">
    <source>
        <dbReference type="Proteomes" id="UP000561011"/>
    </source>
</evidence>
<proteinExistence type="predicted"/>
<evidence type="ECO:0000256" key="1">
    <source>
        <dbReference type="SAM" id="MobiDB-lite"/>
    </source>
</evidence>
<dbReference type="GO" id="GO:0005886">
    <property type="term" value="C:plasma membrane"/>
    <property type="evidence" value="ECO:0007669"/>
    <property type="project" value="TreeGrafter"/>
</dbReference>
<evidence type="ECO:0000313" key="3">
    <source>
        <dbReference type="EMBL" id="NYS94385.1"/>
    </source>
</evidence>
<dbReference type="CDD" id="cd06259">
    <property type="entry name" value="YdcF-like"/>
    <property type="match status" value="1"/>
</dbReference>
<dbReference type="RefSeq" id="WP_179913797.1">
    <property type="nucleotide sequence ID" value="NZ_JACBYE010000032.1"/>
</dbReference>
<dbReference type="PANTHER" id="PTHR30336">
    <property type="entry name" value="INNER MEMBRANE PROTEIN, PROBABLE PERMEASE"/>
    <property type="match status" value="1"/>
</dbReference>
<dbReference type="Pfam" id="PF02698">
    <property type="entry name" value="DUF218"/>
    <property type="match status" value="1"/>
</dbReference>
<dbReference type="AlphaFoldDB" id="A0A853EUV9"/>
<accession>A0A853EUV9</accession>
<feature type="region of interest" description="Disordered" evidence="1">
    <location>
        <begin position="217"/>
        <end position="238"/>
    </location>
</feature>
<dbReference type="PANTHER" id="PTHR30336:SF6">
    <property type="entry name" value="INTEGRAL MEMBRANE PROTEIN"/>
    <property type="match status" value="1"/>
</dbReference>
<dbReference type="InterPro" id="IPR003848">
    <property type="entry name" value="DUF218"/>
</dbReference>
<sequence>MASPRPPRPSSGGVVGILRSRRARVCLGVVAGLAVLALAGPVVFVQARAADHMYSADDVPATPVALVFGARVYEDGTPSQFLRARLDLAAELYAAGSVEVLLVTGDGRPDHHDEPAAMSRYLVEQGVPETAIVQDPAGFDTYDSCVRADEVYGVRELTVVTQSFHLARAVTTCRSVGIEAVGVGDTTVKSRRTTWAKTTVRDQLAAMKTVVDLVTDRQPLLGPPDDAVQEALADSPTP</sequence>
<organism evidence="3 4">
    <name type="scientific">Sanguibacter inulinus</name>
    <dbReference type="NCBI Taxonomy" id="60922"/>
    <lineage>
        <taxon>Bacteria</taxon>
        <taxon>Bacillati</taxon>
        <taxon>Actinomycetota</taxon>
        <taxon>Actinomycetes</taxon>
        <taxon>Micrococcales</taxon>
        <taxon>Sanguibacteraceae</taxon>
        <taxon>Sanguibacter</taxon>
    </lineage>
</organism>
<reference evidence="3 4" key="1">
    <citation type="submission" date="2020-07" db="EMBL/GenBank/DDBJ databases">
        <title>MOT database genomes.</title>
        <authorList>
            <person name="Joseph S."/>
            <person name="Aduse-Opoku J."/>
            <person name="Hashim A."/>
            <person name="Wade W."/>
            <person name="Curtis M."/>
        </authorList>
    </citation>
    <scope>NUCLEOTIDE SEQUENCE [LARGE SCALE GENOMIC DNA]</scope>
    <source>
        <strain evidence="3 4">DSM 100099</strain>
    </source>
</reference>
<protein>
    <submittedName>
        <fullName evidence="3">YdcF family protein</fullName>
    </submittedName>
</protein>
<comment type="caution">
    <text evidence="3">The sequence shown here is derived from an EMBL/GenBank/DDBJ whole genome shotgun (WGS) entry which is preliminary data.</text>
</comment>
<gene>
    <name evidence="3" type="ORF">HZZ10_12770</name>
</gene>